<dbReference type="KEGG" id="fcy:FRACYDRAFT_262063"/>
<keyword evidence="9" id="KW-1185">Reference proteome</keyword>
<dbReference type="PROSITE" id="PS00134">
    <property type="entry name" value="TRYPSIN_HIS"/>
    <property type="match status" value="1"/>
</dbReference>
<dbReference type="EMBL" id="KV784360">
    <property type="protein sequence ID" value="OEU14707.1"/>
    <property type="molecule type" value="Genomic_DNA"/>
</dbReference>
<gene>
    <name evidence="8" type="ORF">FRACYDRAFT_262063</name>
</gene>
<reference evidence="8 9" key="1">
    <citation type="submission" date="2016-09" db="EMBL/GenBank/DDBJ databases">
        <title>Extensive genetic diversity and differential bi-allelic expression allows diatom success in the polar Southern Ocean.</title>
        <authorList>
            <consortium name="DOE Joint Genome Institute"/>
            <person name="Mock T."/>
            <person name="Otillar R.P."/>
            <person name="Strauss J."/>
            <person name="Dupont C."/>
            <person name="Frickenhaus S."/>
            <person name="Maumus F."/>
            <person name="Mcmullan M."/>
            <person name="Sanges R."/>
            <person name="Schmutz J."/>
            <person name="Toseland A."/>
            <person name="Valas R."/>
            <person name="Veluchamy A."/>
            <person name="Ward B.J."/>
            <person name="Allen A."/>
            <person name="Barry K."/>
            <person name="Falciatore A."/>
            <person name="Ferrante M."/>
            <person name="Fortunato A.E."/>
            <person name="Gloeckner G."/>
            <person name="Gruber A."/>
            <person name="Hipkin R."/>
            <person name="Janech M."/>
            <person name="Kroth P."/>
            <person name="Leese F."/>
            <person name="Lindquist E."/>
            <person name="Lyon B.R."/>
            <person name="Martin J."/>
            <person name="Mayer C."/>
            <person name="Parker M."/>
            <person name="Quesneville H."/>
            <person name="Raymond J."/>
            <person name="Uhlig C."/>
            <person name="Valentin K.U."/>
            <person name="Worden A.Z."/>
            <person name="Armbrust E.V."/>
            <person name="Bowler C."/>
            <person name="Green B."/>
            <person name="Moulton V."/>
            <person name="Van Oosterhout C."/>
            <person name="Grigoriev I."/>
        </authorList>
    </citation>
    <scope>NUCLEOTIDE SEQUENCE [LARGE SCALE GENOMIC DNA]</scope>
    <source>
        <strain evidence="8 9">CCMP1102</strain>
    </source>
</reference>
<dbReference type="InterPro" id="IPR033116">
    <property type="entry name" value="TRYPSIN_SER"/>
</dbReference>
<dbReference type="InterPro" id="IPR001314">
    <property type="entry name" value="Peptidase_S1A"/>
</dbReference>
<dbReference type="OrthoDB" id="104223at2759"/>
<keyword evidence="2" id="KW-0843">Virulence</keyword>
<dbReference type="Pfam" id="PF00089">
    <property type="entry name" value="Trypsin"/>
    <property type="match status" value="1"/>
</dbReference>
<evidence type="ECO:0000259" key="7">
    <source>
        <dbReference type="PROSITE" id="PS50240"/>
    </source>
</evidence>
<keyword evidence="4" id="KW-0378">Hydrolase</keyword>
<keyword evidence="4 8" id="KW-0645">Protease</keyword>
<proteinExistence type="inferred from homology"/>
<evidence type="ECO:0000313" key="9">
    <source>
        <dbReference type="Proteomes" id="UP000095751"/>
    </source>
</evidence>
<dbReference type="AlphaFoldDB" id="A0A1E7F975"/>
<dbReference type="PROSITE" id="PS50240">
    <property type="entry name" value="TRYPSIN_DOM"/>
    <property type="match status" value="1"/>
</dbReference>
<dbReference type="PRINTS" id="PR00722">
    <property type="entry name" value="CHYMOTRYPSIN"/>
</dbReference>
<protein>
    <submittedName>
        <fullName evidence="8">Trypsin-like serine protease</fullName>
    </submittedName>
</protein>
<keyword evidence="6" id="KW-0732">Signal</keyword>
<dbReference type="SUPFAM" id="SSF50494">
    <property type="entry name" value="Trypsin-like serine proteases"/>
    <property type="match status" value="1"/>
</dbReference>
<evidence type="ECO:0000256" key="2">
    <source>
        <dbReference type="ARBA" id="ARBA00023026"/>
    </source>
</evidence>
<accession>A0A1E7F975</accession>
<organism evidence="8 9">
    <name type="scientific">Fragilariopsis cylindrus CCMP1102</name>
    <dbReference type="NCBI Taxonomy" id="635003"/>
    <lineage>
        <taxon>Eukaryota</taxon>
        <taxon>Sar</taxon>
        <taxon>Stramenopiles</taxon>
        <taxon>Ochrophyta</taxon>
        <taxon>Bacillariophyta</taxon>
        <taxon>Bacillariophyceae</taxon>
        <taxon>Bacillariophycidae</taxon>
        <taxon>Bacillariales</taxon>
        <taxon>Bacillariaceae</taxon>
        <taxon>Fragilariopsis</taxon>
    </lineage>
</organism>
<evidence type="ECO:0000256" key="1">
    <source>
        <dbReference type="ARBA" id="ARBA00007664"/>
    </source>
</evidence>
<evidence type="ECO:0000256" key="4">
    <source>
        <dbReference type="RuleBase" id="RU363034"/>
    </source>
</evidence>
<name>A0A1E7F975_9STRA</name>
<dbReference type="InterPro" id="IPR043504">
    <property type="entry name" value="Peptidase_S1_PA_chymotrypsin"/>
</dbReference>
<evidence type="ECO:0000256" key="6">
    <source>
        <dbReference type="SAM" id="SignalP"/>
    </source>
</evidence>
<dbReference type="GO" id="GO:0006508">
    <property type="term" value="P:proteolysis"/>
    <property type="evidence" value="ECO:0007669"/>
    <property type="project" value="UniProtKB-KW"/>
</dbReference>
<dbReference type="PANTHER" id="PTHR24276">
    <property type="entry name" value="POLYSERASE-RELATED"/>
    <property type="match status" value="1"/>
</dbReference>
<dbReference type="Gene3D" id="2.40.10.10">
    <property type="entry name" value="Trypsin-like serine proteases"/>
    <property type="match status" value="1"/>
</dbReference>
<sequence>MMMKAPSISILSKLFLILALSGASLKCSSASDDTLPTKEVRIVNGVGSDPTKRSLIVNGVGSDPTKRSFYVKSAIDRLDYTSDVLCGATLIAPDIAITAAHCQGAFNNGVLILDGNTNDFTRLVSIDKQRRHPGWSINRESLNFDILLLRLATPLTSTDVAKPILINTNSFIPSNGQVLKAYGFGLTENEVVSQNLKEADVTYINNDECWGRGIQFNNVMKGEDVMCTDPFGGKTATCLGDSGGPLTDESGTTLVGVISFGSGCEADNIPDGHVRLSEVSDWVEQQICSLSAVPPADCVETTSRDSRAVQMKIDFSHDFFPEDTTFAVRSKETLEIVYAGPEYIPTRNGSYESTLYLLPGEYTFEVYDVTGNGLVSGWVQDSMRKDGSWTMYALYDDYTETEVARGGANFNDQQVTKLIVSERVISNNISHNSVGISKEMDQCLAKKEMEVTIGASYSTNCECEMNDTLGVIQLTCNDANNERCGANHNVCNSNSDCCSGRRCNSGMCRSSAPTTNRNDNKIGGTSIGGAASRTGRGNLRRSLEII</sequence>
<feature type="signal peptide" evidence="6">
    <location>
        <begin position="1"/>
        <end position="30"/>
    </location>
</feature>
<feature type="chain" id="PRO_5009192834" evidence="6">
    <location>
        <begin position="31"/>
        <end position="546"/>
    </location>
</feature>
<dbReference type="GO" id="GO:0004252">
    <property type="term" value="F:serine-type endopeptidase activity"/>
    <property type="evidence" value="ECO:0007669"/>
    <property type="project" value="InterPro"/>
</dbReference>
<feature type="domain" description="Peptidase S1" evidence="7">
    <location>
        <begin position="42"/>
        <end position="288"/>
    </location>
</feature>
<dbReference type="InterPro" id="IPR001254">
    <property type="entry name" value="Trypsin_dom"/>
</dbReference>
<keyword evidence="3" id="KW-1015">Disulfide bond</keyword>
<dbReference type="PANTHER" id="PTHR24276:SF91">
    <property type="entry name" value="AT26814P-RELATED"/>
    <property type="match status" value="1"/>
</dbReference>
<dbReference type="InterPro" id="IPR009003">
    <property type="entry name" value="Peptidase_S1_PA"/>
</dbReference>
<feature type="region of interest" description="Disordered" evidence="5">
    <location>
        <begin position="511"/>
        <end position="534"/>
    </location>
</feature>
<dbReference type="InParanoid" id="A0A1E7F975"/>
<dbReference type="SMART" id="SM00020">
    <property type="entry name" value="Tryp_SPc"/>
    <property type="match status" value="1"/>
</dbReference>
<dbReference type="CDD" id="cd00190">
    <property type="entry name" value="Tryp_SPc"/>
    <property type="match status" value="1"/>
</dbReference>
<comment type="similarity">
    <text evidence="1">Belongs to the peptidase S1 family.</text>
</comment>
<dbReference type="InterPro" id="IPR018114">
    <property type="entry name" value="TRYPSIN_HIS"/>
</dbReference>
<evidence type="ECO:0000256" key="3">
    <source>
        <dbReference type="ARBA" id="ARBA00023157"/>
    </source>
</evidence>
<evidence type="ECO:0000256" key="5">
    <source>
        <dbReference type="SAM" id="MobiDB-lite"/>
    </source>
</evidence>
<dbReference type="Proteomes" id="UP000095751">
    <property type="component" value="Unassembled WGS sequence"/>
</dbReference>
<keyword evidence="4" id="KW-0720">Serine protease</keyword>
<dbReference type="PROSITE" id="PS00135">
    <property type="entry name" value="TRYPSIN_SER"/>
    <property type="match status" value="1"/>
</dbReference>
<dbReference type="InterPro" id="IPR050430">
    <property type="entry name" value="Peptidase_S1"/>
</dbReference>
<evidence type="ECO:0000313" key="8">
    <source>
        <dbReference type="EMBL" id="OEU14707.1"/>
    </source>
</evidence>